<keyword evidence="1" id="KW-1133">Transmembrane helix</keyword>
<dbReference type="EMBL" id="CAJJDN010000010">
    <property type="protein sequence ID" value="CAD8056201.1"/>
    <property type="molecule type" value="Genomic_DNA"/>
</dbReference>
<reference evidence="2" key="1">
    <citation type="submission" date="2021-01" db="EMBL/GenBank/DDBJ databases">
        <authorList>
            <consortium name="Genoscope - CEA"/>
            <person name="William W."/>
        </authorList>
    </citation>
    <scope>NUCLEOTIDE SEQUENCE</scope>
</reference>
<protein>
    <recommendedName>
        <fullName evidence="4">Transmembrane protein</fullName>
    </recommendedName>
</protein>
<accession>A0A8S1KP61</accession>
<sequence length="193" mass="23119">MKTKIKFSVLPQTVVPTFDRYHFKFQNIIIIFLNTLFSSTLYVNIKIINYLHLYPHQCNISKLKINKSQQYQIITLSFIQKSIYAKIINQNFNVVIKVEKTEISYFNNNKIKEIFSFLKVIQIEILKKKKEFHVYSKVIQQELEKGMRIMIFIGQNLMYYQRKGRNFLVRMCLHYSLLNDRNSSINSQIVLAF</sequence>
<feature type="transmembrane region" description="Helical" evidence="1">
    <location>
        <begin position="25"/>
        <end position="45"/>
    </location>
</feature>
<dbReference type="AlphaFoldDB" id="A0A8S1KP61"/>
<gene>
    <name evidence="2" type="ORF">PSON_ATCC_30995.1.T0100117</name>
</gene>
<proteinExistence type="predicted"/>
<organism evidence="2 3">
    <name type="scientific">Paramecium sonneborni</name>
    <dbReference type="NCBI Taxonomy" id="65129"/>
    <lineage>
        <taxon>Eukaryota</taxon>
        <taxon>Sar</taxon>
        <taxon>Alveolata</taxon>
        <taxon>Ciliophora</taxon>
        <taxon>Intramacronucleata</taxon>
        <taxon>Oligohymenophorea</taxon>
        <taxon>Peniculida</taxon>
        <taxon>Parameciidae</taxon>
        <taxon>Paramecium</taxon>
    </lineage>
</organism>
<evidence type="ECO:0000313" key="2">
    <source>
        <dbReference type="EMBL" id="CAD8056201.1"/>
    </source>
</evidence>
<dbReference type="Proteomes" id="UP000692954">
    <property type="component" value="Unassembled WGS sequence"/>
</dbReference>
<evidence type="ECO:0000313" key="3">
    <source>
        <dbReference type="Proteomes" id="UP000692954"/>
    </source>
</evidence>
<keyword evidence="3" id="KW-1185">Reference proteome</keyword>
<evidence type="ECO:0008006" key="4">
    <source>
        <dbReference type="Google" id="ProtNLM"/>
    </source>
</evidence>
<keyword evidence="1" id="KW-0472">Membrane</keyword>
<comment type="caution">
    <text evidence="2">The sequence shown here is derived from an EMBL/GenBank/DDBJ whole genome shotgun (WGS) entry which is preliminary data.</text>
</comment>
<keyword evidence="1" id="KW-0812">Transmembrane</keyword>
<evidence type="ECO:0000256" key="1">
    <source>
        <dbReference type="SAM" id="Phobius"/>
    </source>
</evidence>
<name>A0A8S1KP61_9CILI</name>